<dbReference type="Gene3D" id="1.10.150.130">
    <property type="match status" value="1"/>
</dbReference>
<evidence type="ECO:0000313" key="4">
    <source>
        <dbReference type="EMBL" id="NPD92331.1"/>
    </source>
</evidence>
<dbReference type="InterPro" id="IPR025269">
    <property type="entry name" value="SAM-like_dom"/>
</dbReference>
<evidence type="ECO:0000259" key="3">
    <source>
        <dbReference type="Pfam" id="PF17293"/>
    </source>
</evidence>
<dbReference type="RefSeq" id="WP_172275669.1">
    <property type="nucleotide sequence ID" value="NZ_CASGMU010000006.1"/>
</dbReference>
<feature type="domain" description="Arm DNA-binding" evidence="3">
    <location>
        <begin position="13"/>
        <end position="87"/>
    </location>
</feature>
<dbReference type="Pfam" id="PF13102">
    <property type="entry name" value="Phage_int_SAM_5"/>
    <property type="match status" value="1"/>
</dbReference>
<proteinExistence type="predicted"/>
<dbReference type="EMBL" id="JABKKF010000007">
    <property type="protein sequence ID" value="NPD92331.1"/>
    <property type="molecule type" value="Genomic_DNA"/>
</dbReference>
<keyword evidence="5" id="KW-1185">Reference proteome</keyword>
<organism evidence="4 5">
    <name type="scientific">Xylanibacter muris</name>
    <dbReference type="NCBI Taxonomy" id="2736290"/>
    <lineage>
        <taxon>Bacteria</taxon>
        <taxon>Pseudomonadati</taxon>
        <taxon>Bacteroidota</taxon>
        <taxon>Bacteroidia</taxon>
        <taxon>Bacteroidales</taxon>
        <taxon>Prevotellaceae</taxon>
        <taxon>Xylanibacter</taxon>
    </lineage>
</organism>
<dbReference type="InterPro" id="IPR035386">
    <property type="entry name" value="Arm-DNA-bind_5"/>
</dbReference>
<name>A0ABX2AM78_9BACT</name>
<sequence>MIKYPTTRIVFDRKKTATQSKTGLVQVEIMFERKRKYISSGVKVFKGQWNERGGVCNRIDMLALNSRINAVKEKVDGYIRSLIEKNVAFDWKGFGRYISFSDKDTISFVEWLEERINSRTDIRETTRRVHRKLIYAMHDFRKISFFGDLTKANVMAFDDYLHARGQRQTTVYSYHKMLKTYIYDAQCAEIC</sequence>
<evidence type="ECO:0008006" key="6">
    <source>
        <dbReference type="Google" id="ProtNLM"/>
    </source>
</evidence>
<comment type="caution">
    <text evidence="4">The sequence shown here is derived from an EMBL/GenBank/DDBJ whole genome shotgun (WGS) entry which is preliminary data.</text>
</comment>
<dbReference type="InterPro" id="IPR010998">
    <property type="entry name" value="Integrase_recombinase_N"/>
</dbReference>
<dbReference type="Proteomes" id="UP000714420">
    <property type="component" value="Unassembled WGS sequence"/>
</dbReference>
<reference evidence="4 5" key="1">
    <citation type="submission" date="2020-05" db="EMBL/GenBank/DDBJ databases">
        <title>Distinct polysaccharide utilization as determinants for interspecies competition between intestinal Prevotella spp.</title>
        <authorList>
            <person name="Galvez E.J.C."/>
            <person name="Iljazovic A."/>
            <person name="Strowig T."/>
        </authorList>
    </citation>
    <scope>NUCLEOTIDE SEQUENCE [LARGE SCALE GENOMIC DNA]</scope>
    <source>
        <strain evidence="4 5">PMUR</strain>
    </source>
</reference>
<gene>
    <name evidence="4" type="ORF">HPS56_08235</name>
</gene>
<keyword evidence="1" id="KW-0238">DNA-binding</keyword>
<evidence type="ECO:0000259" key="2">
    <source>
        <dbReference type="Pfam" id="PF13102"/>
    </source>
</evidence>
<dbReference type="Pfam" id="PF17293">
    <property type="entry name" value="Arm-DNA-bind_5"/>
    <property type="match status" value="1"/>
</dbReference>
<feature type="domain" description="Phage integrase SAM-like" evidence="2">
    <location>
        <begin position="107"/>
        <end position="187"/>
    </location>
</feature>
<accession>A0ABX2AM78</accession>
<protein>
    <recommendedName>
        <fullName evidence="6">Core-binding (CB) domain-containing protein</fullName>
    </recommendedName>
</protein>
<evidence type="ECO:0000313" key="5">
    <source>
        <dbReference type="Proteomes" id="UP000714420"/>
    </source>
</evidence>
<evidence type="ECO:0000256" key="1">
    <source>
        <dbReference type="ARBA" id="ARBA00023125"/>
    </source>
</evidence>